<accession>A0A1D2M4B1</accession>
<dbReference type="Proteomes" id="UP000094527">
    <property type="component" value="Unassembled WGS sequence"/>
</dbReference>
<evidence type="ECO:0000313" key="2">
    <source>
        <dbReference type="EMBL" id="ODM87810.1"/>
    </source>
</evidence>
<feature type="compositionally biased region" description="Polar residues" evidence="1">
    <location>
        <begin position="141"/>
        <end position="155"/>
    </location>
</feature>
<sequence length="174" mass="18248">MSELNFNNSHGNGRFSFNTVIFTGSGVSPTEPLILTNSAVSSIRMGSAIINFGAYPTAVDQASMTELPITSTPQQVQRQPQPFSLGVAGTTFAPLGSSKDLQNTGFNLGAGIHPIQPGAEPNDQQHIATVRKPDIMTFTLSSPPNGNSPTFNAQSILDDGYASPNPANNTQSSP</sequence>
<organism evidence="2 3">
    <name type="scientific">Orchesella cincta</name>
    <name type="common">Springtail</name>
    <name type="synonym">Podura cincta</name>
    <dbReference type="NCBI Taxonomy" id="48709"/>
    <lineage>
        <taxon>Eukaryota</taxon>
        <taxon>Metazoa</taxon>
        <taxon>Ecdysozoa</taxon>
        <taxon>Arthropoda</taxon>
        <taxon>Hexapoda</taxon>
        <taxon>Collembola</taxon>
        <taxon>Entomobryomorpha</taxon>
        <taxon>Entomobryoidea</taxon>
        <taxon>Orchesellidae</taxon>
        <taxon>Orchesellinae</taxon>
        <taxon>Orchesella</taxon>
    </lineage>
</organism>
<protein>
    <submittedName>
        <fullName evidence="2">Uncharacterized protein</fullName>
    </submittedName>
</protein>
<comment type="caution">
    <text evidence="2">The sequence shown here is derived from an EMBL/GenBank/DDBJ whole genome shotgun (WGS) entry which is preliminary data.</text>
</comment>
<gene>
    <name evidence="2" type="ORF">Ocin01_18874</name>
</gene>
<dbReference type="AlphaFoldDB" id="A0A1D2M4B1"/>
<dbReference type="EMBL" id="LJIJ01004654">
    <property type="protein sequence ID" value="ODM87810.1"/>
    <property type="molecule type" value="Genomic_DNA"/>
</dbReference>
<name>A0A1D2M4B1_ORCCI</name>
<proteinExistence type="predicted"/>
<keyword evidence="3" id="KW-1185">Reference proteome</keyword>
<evidence type="ECO:0000256" key="1">
    <source>
        <dbReference type="SAM" id="MobiDB-lite"/>
    </source>
</evidence>
<evidence type="ECO:0000313" key="3">
    <source>
        <dbReference type="Proteomes" id="UP000094527"/>
    </source>
</evidence>
<feature type="compositionally biased region" description="Polar residues" evidence="1">
    <location>
        <begin position="165"/>
        <end position="174"/>
    </location>
</feature>
<reference evidence="2 3" key="1">
    <citation type="journal article" date="2016" name="Genome Biol. Evol.">
        <title>Gene Family Evolution Reflects Adaptation to Soil Environmental Stressors in the Genome of the Collembolan Orchesella cincta.</title>
        <authorList>
            <person name="Faddeeva-Vakhrusheva A."/>
            <person name="Derks M.F."/>
            <person name="Anvar S.Y."/>
            <person name="Agamennone V."/>
            <person name="Suring W."/>
            <person name="Smit S."/>
            <person name="van Straalen N.M."/>
            <person name="Roelofs D."/>
        </authorList>
    </citation>
    <scope>NUCLEOTIDE SEQUENCE [LARGE SCALE GENOMIC DNA]</scope>
    <source>
        <tissue evidence="2">Mixed pool</tissue>
    </source>
</reference>
<feature type="region of interest" description="Disordered" evidence="1">
    <location>
        <begin position="141"/>
        <end position="174"/>
    </location>
</feature>